<keyword evidence="1" id="KW-0472">Membrane</keyword>
<name>X1TDH8_9ZZZZ</name>
<dbReference type="InterPro" id="IPR017946">
    <property type="entry name" value="PLC-like_Pdiesterase_TIM-brl"/>
</dbReference>
<protein>
    <recommendedName>
        <fullName evidence="3">Phosphatidylinositol-specific phospholipase C X domain-containing protein</fullName>
    </recommendedName>
</protein>
<keyword evidence="1" id="KW-0812">Transmembrane</keyword>
<feature type="transmembrane region" description="Helical" evidence="1">
    <location>
        <begin position="22"/>
        <end position="40"/>
    </location>
</feature>
<evidence type="ECO:0008006" key="3">
    <source>
        <dbReference type="Google" id="ProtNLM"/>
    </source>
</evidence>
<comment type="caution">
    <text evidence="2">The sequence shown here is derived from an EMBL/GenBank/DDBJ whole genome shotgun (WGS) entry which is preliminary data.</text>
</comment>
<dbReference type="GO" id="GO:0006629">
    <property type="term" value="P:lipid metabolic process"/>
    <property type="evidence" value="ECO:0007669"/>
    <property type="project" value="InterPro"/>
</dbReference>
<accession>X1TDH8</accession>
<dbReference type="EMBL" id="BARW01008567">
    <property type="protein sequence ID" value="GAI85640.1"/>
    <property type="molecule type" value="Genomic_DNA"/>
</dbReference>
<evidence type="ECO:0000313" key="2">
    <source>
        <dbReference type="EMBL" id="GAI85640.1"/>
    </source>
</evidence>
<dbReference type="PROSITE" id="PS50007">
    <property type="entry name" value="PIPLC_X_DOMAIN"/>
    <property type="match status" value="1"/>
</dbReference>
<organism evidence="2">
    <name type="scientific">marine sediment metagenome</name>
    <dbReference type="NCBI Taxonomy" id="412755"/>
    <lineage>
        <taxon>unclassified sequences</taxon>
        <taxon>metagenomes</taxon>
        <taxon>ecological metagenomes</taxon>
    </lineage>
</organism>
<dbReference type="InterPro" id="IPR038519">
    <property type="entry name" value="MCP_C_sf"/>
</dbReference>
<dbReference type="Gene3D" id="3.20.20.190">
    <property type="entry name" value="Phosphatidylinositol (PI) phosphodiesterase"/>
    <property type="match status" value="1"/>
</dbReference>
<reference evidence="2" key="1">
    <citation type="journal article" date="2014" name="Front. Microbiol.">
        <title>High frequency of phylogenetically diverse reductive dehalogenase-homologous genes in deep subseafloor sedimentary metagenomes.</title>
        <authorList>
            <person name="Kawai M."/>
            <person name="Futagami T."/>
            <person name="Toyoda A."/>
            <person name="Takaki Y."/>
            <person name="Nishi S."/>
            <person name="Hori S."/>
            <person name="Arai W."/>
            <person name="Tsubouchi T."/>
            <person name="Morono Y."/>
            <person name="Uchiyama I."/>
            <person name="Ito T."/>
            <person name="Fujiyama A."/>
            <person name="Inagaki F."/>
            <person name="Takami H."/>
        </authorList>
    </citation>
    <scope>NUCLEOTIDE SEQUENCE</scope>
    <source>
        <strain evidence="2">Expedition CK06-06</strain>
    </source>
</reference>
<sequence>MENVQKHINNAAQFASGAVTKYIWFAVFLAIIGVLTYYRTQIGKKKGSWRRMEQLYSGDTFSPTISSINNTDSRFKDRLFSYYIASSYNSCCAGDFQDSYVSVDPLKEIIFHGARVLDFAIYSVDGTAVVAAGPDNSTTLKGTYNSLPVNKVLSTVRNLAFAGGTCPNPSDPLFLHFRIKSNRQDVYPILAQAIKSNFGPKLLDATWGFEGRAGIGDGSYNFCINSNRRAYQPSGAQNCNKWKWITFEFNTIQPPRNQCTDTNSVDVLCDPSGAIIGVRKDVWSLNQYNYDLRVFEERYNMIEIVGGRIGLLLAR</sequence>
<keyword evidence="1" id="KW-1133">Transmembrane helix</keyword>
<dbReference type="Gene3D" id="2.70.9.20">
    <property type="entry name" value="Major capsid protein Vp54"/>
    <property type="match status" value="1"/>
</dbReference>
<evidence type="ECO:0000256" key="1">
    <source>
        <dbReference type="SAM" id="Phobius"/>
    </source>
</evidence>
<gene>
    <name evidence="2" type="ORF">S12H4_17507</name>
</gene>
<proteinExistence type="predicted"/>
<dbReference type="GO" id="GO:0008081">
    <property type="term" value="F:phosphoric diester hydrolase activity"/>
    <property type="evidence" value="ECO:0007669"/>
    <property type="project" value="InterPro"/>
</dbReference>
<dbReference type="AlphaFoldDB" id="X1TDH8"/>
<dbReference type="SUPFAM" id="SSF51695">
    <property type="entry name" value="PLC-like phosphodiesterases"/>
    <property type="match status" value="1"/>
</dbReference>